<dbReference type="Proteomes" id="UP000629287">
    <property type="component" value="Unassembled WGS sequence"/>
</dbReference>
<evidence type="ECO:0000313" key="2">
    <source>
        <dbReference type="Proteomes" id="UP000629287"/>
    </source>
</evidence>
<keyword evidence="2" id="KW-1185">Reference proteome</keyword>
<accession>A0A8I0NZ55</accession>
<gene>
    <name evidence="1" type="ORF">H4687_000486</name>
</gene>
<sequence>MPLLAQASFVPDTVKPRPVGASFQFLGPYAKVMSCGRKSRGADVHEAIGPVEARPLRQRTSG</sequence>
<dbReference type="EMBL" id="JADBGF010000001">
    <property type="protein sequence ID" value="MBE1594357.1"/>
    <property type="molecule type" value="Genomic_DNA"/>
</dbReference>
<name>A0A8I0NZ55_9ACTN</name>
<proteinExistence type="predicted"/>
<comment type="caution">
    <text evidence="1">The sequence shown here is derived from an EMBL/GenBank/DDBJ whole genome shotgun (WGS) entry which is preliminary data.</text>
</comment>
<protein>
    <submittedName>
        <fullName evidence="1">Uncharacterized protein</fullName>
    </submittedName>
</protein>
<organism evidence="1 2">
    <name type="scientific">Streptomyces stelliscabiei</name>
    <dbReference type="NCBI Taxonomy" id="146820"/>
    <lineage>
        <taxon>Bacteria</taxon>
        <taxon>Bacillati</taxon>
        <taxon>Actinomycetota</taxon>
        <taxon>Actinomycetes</taxon>
        <taxon>Kitasatosporales</taxon>
        <taxon>Streptomycetaceae</taxon>
        <taxon>Streptomyces</taxon>
    </lineage>
</organism>
<dbReference type="AlphaFoldDB" id="A0A8I0NZ55"/>
<reference evidence="1 2" key="1">
    <citation type="submission" date="2020-10" db="EMBL/GenBank/DDBJ databases">
        <title>Sequencing the genomes of 1000 actinobacteria strains.</title>
        <authorList>
            <person name="Klenk H.-P."/>
        </authorList>
    </citation>
    <scope>NUCLEOTIDE SEQUENCE [LARGE SCALE GENOMIC DNA]</scope>
    <source>
        <strain evidence="1 2">DSM 41803</strain>
    </source>
</reference>
<evidence type="ECO:0000313" key="1">
    <source>
        <dbReference type="EMBL" id="MBE1594357.1"/>
    </source>
</evidence>